<evidence type="ECO:0000313" key="3">
    <source>
        <dbReference type="EMBL" id="OOY35253.1"/>
    </source>
</evidence>
<sequence>MIVCRLGHRVITLVGELNMSDANRHTAEKQKKKAPKSVQKKTQKSEKTRWFSYMKDDELAPEETRDIAFLGYN</sequence>
<feature type="region of interest" description="Disordered" evidence="1">
    <location>
        <begin position="22"/>
        <end position="45"/>
    </location>
</feature>
<keyword evidence="4" id="KW-1185">Reference proteome</keyword>
<protein>
    <submittedName>
        <fullName evidence="2">Uncharacterized protein</fullName>
    </submittedName>
</protein>
<accession>A0A0B0H280</accession>
<evidence type="ECO:0000313" key="4">
    <source>
        <dbReference type="Proteomes" id="UP000030856"/>
    </source>
</evidence>
<comment type="caution">
    <text evidence="2">The sequence shown here is derived from an EMBL/GenBank/DDBJ whole genome shotgun (WGS) entry which is preliminary data.</text>
</comment>
<organism evidence="2 4">
    <name type="scientific">Solemya velum gill symbiont</name>
    <dbReference type="NCBI Taxonomy" id="2340"/>
    <lineage>
        <taxon>Bacteria</taxon>
        <taxon>Pseudomonadati</taxon>
        <taxon>Pseudomonadota</taxon>
        <taxon>Gammaproteobacteria</taxon>
        <taxon>sulfur-oxidizing symbionts</taxon>
    </lineage>
</organism>
<dbReference type="Proteomes" id="UP000190962">
    <property type="component" value="Unassembled WGS sequence"/>
</dbReference>
<reference evidence="3 5" key="2">
    <citation type="submission" date="2016-11" db="EMBL/GenBank/DDBJ databases">
        <title>Mixed transmission modes and dynamic genome evolution in an obligate animal-bacterial symbiosis.</title>
        <authorList>
            <person name="Russell S.L."/>
            <person name="Corbett-Detig R.B."/>
            <person name="Cavanaugh C.M."/>
        </authorList>
    </citation>
    <scope>NUCLEOTIDE SEQUENCE [LARGE SCALE GENOMIC DNA]</scope>
    <source>
        <strain evidence="3">MA-KB16</strain>
    </source>
</reference>
<dbReference type="AlphaFoldDB" id="A0A0B0H280"/>
<gene>
    <name evidence="3" type="ORF">BOV88_05910</name>
    <name evidence="2" type="ORF">JV46_27360</name>
</gene>
<dbReference type="EMBL" id="JRAA01000003">
    <property type="protein sequence ID" value="KHF24313.1"/>
    <property type="molecule type" value="Genomic_DNA"/>
</dbReference>
<dbReference type="Proteomes" id="UP000030856">
    <property type="component" value="Unassembled WGS sequence"/>
</dbReference>
<evidence type="ECO:0000313" key="2">
    <source>
        <dbReference type="EMBL" id="KHF24313.1"/>
    </source>
</evidence>
<evidence type="ECO:0000256" key="1">
    <source>
        <dbReference type="SAM" id="MobiDB-lite"/>
    </source>
</evidence>
<proteinExistence type="predicted"/>
<evidence type="ECO:0000313" key="5">
    <source>
        <dbReference type="Proteomes" id="UP000190962"/>
    </source>
</evidence>
<feature type="compositionally biased region" description="Basic residues" evidence="1">
    <location>
        <begin position="30"/>
        <end position="42"/>
    </location>
</feature>
<reference evidence="2 4" key="1">
    <citation type="journal article" date="2014" name="BMC Genomics">
        <title>The genome of the intracellular bacterium of the coastal bivalve, Solemya velum: a blueprint for thriving in and out of symbiosis.</title>
        <authorList>
            <person name="Dmytrenko O."/>
            <person name="Russell S.L."/>
            <person name="Loo W.T."/>
            <person name="Fontanez K.M."/>
            <person name="Liao L."/>
            <person name="Roeselers G."/>
            <person name="Sharma R."/>
            <person name="Stewart F.J."/>
            <person name="Newton I.L."/>
            <person name="Woyke T."/>
            <person name="Wu D."/>
            <person name="Lang J.M."/>
            <person name="Eisen J.A."/>
            <person name="Cavanaugh C.M."/>
        </authorList>
    </citation>
    <scope>NUCLEOTIDE SEQUENCE [LARGE SCALE GENOMIC DNA]</scope>
    <source>
        <strain evidence="2 4">WH</strain>
    </source>
</reference>
<name>A0A0B0H280_SOVGS</name>
<dbReference type="EMBL" id="MPNX01000006">
    <property type="protein sequence ID" value="OOY35253.1"/>
    <property type="molecule type" value="Genomic_DNA"/>
</dbReference>